<dbReference type="AlphaFoldDB" id="A0A1B7NMW1"/>
<proteinExistence type="predicted"/>
<dbReference type="InterPro" id="IPR021833">
    <property type="entry name" value="DUF3425"/>
</dbReference>
<accession>A0A1B7NMW1</accession>
<gene>
    <name evidence="2" type="ORF">ACJ72_07578</name>
</gene>
<name>A0A1B7NMW1_9EURO</name>
<dbReference type="Pfam" id="PF11905">
    <property type="entry name" value="DUF3425"/>
    <property type="match status" value="1"/>
</dbReference>
<evidence type="ECO:0000313" key="3">
    <source>
        <dbReference type="Proteomes" id="UP000091918"/>
    </source>
</evidence>
<dbReference type="EMBL" id="LGUA01001730">
    <property type="protein sequence ID" value="OAX78118.1"/>
    <property type="molecule type" value="Genomic_DNA"/>
</dbReference>
<dbReference type="CDD" id="cd14688">
    <property type="entry name" value="bZIP_YAP"/>
    <property type="match status" value="1"/>
</dbReference>
<evidence type="ECO:0000256" key="1">
    <source>
        <dbReference type="SAM" id="MobiDB-lite"/>
    </source>
</evidence>
<dbReference type="Proteomes" id="UP000091918">
    <property type="component" value="Unassembled WGS sequence"/>
</dbReference>
<feature type="region of interest" description="Disordered" evidence="1">
    <location>
        <begin position="1"/>
        <end position="44"/>
    </location>
</feature>
<feature type="compositionally biased region" description="Polar residues" evidence="1">
    <location>
        <begin position="1"/>
        <end position="23"/>
    </location>
</feature>
<reference evidence="2 3" key="1">
    <citation type="submission" date="2015-07" db="EMBL/GenBank/DDBJ databases">
        <title>Emmonsia species relationships and genome sequence.</title>
        <authorList>
            <person name="Cuomo C.A."/>
            <person name="Schwartz I.S."/>
            <person name="Kenyon C."/>
            <person name="de Hoog G.S."/>
            <person name="Govender N.P."/>
            <person name="Botha A."/>
            <person name="Moreno L."/>
            <person name="de Vries M."/>
            <person name="Munoz J.F."/>
            <person name="Stielow J.B."/>
        </authorList>
    </citation>
    <scope>NUCLEOTIDE SEQUENCE [LARGE SCALE GENOMIC DNA]</scope>
    <source>
        <strain evidence="2 3">CBS 136260</strain>
    </source>
</reference>
<feature type="compositionally biased region" description="Polar residues" evidence="1">
    <location>
        <begin position="114"/>
        <end position="126"/>
    </location>
</feature>
<organism evidence="2 3">
    <name type="scientific">Emergomyces africanus</name>
    <dbReference type="NCBI Taxonomy" id="1955775"/>
    <lineage>
        <taxon>Eukaryota</taxon>
        <taxon>Fungi</taxon>
        <taxon>Dikarya</taxon>
        <taxon>Ascomycota</taxon>
        <taxon>Pezizomycotina</taxon>
        <taxon>Eurotiomycetes</taxon>
        <taxon>Eurotiomycetidae</taxon>
        <taxon>Onygenales</taxon>
        <taxon>Ajellomycetaceae</taxon>
        <taxon>Emergomyces</taxon>
    </lineage>
</organism>
<feature type="region of interest" description="Disordered" evidence="1">
    <location>
        <begin position="113"/>
        <end position="150"/>
    </location>
</feature>
<dbReference type="OrthoDB" id="5086080at2759"/>
<sequence length="496" mass="55257">MDSDSRSGTPQPATAKTRTLTPSQRERKRAADRKAHRQSREKTKNYIAHLERLLDEAAITETAADAAANGTVVTSETSTFLSRLKHDFNEIDRLKKSLATICEVAQSALVDANAVSSSTRTKNSTDPIRHPLASASTPSGSGSSDMAKNGTSQLLHGEEEDGEPTMELPDNFTSAASFPQFSSGLNSTSTTTLTALDMPFDTPKGDAAGNGWEKNIHVALVDYHRSSRSIWSLLGQFTCGMLQSPTAVISPTMIAPDLGRDTDILVRAVIHGWDIIAADHWLDMTWQTLKQTDQQVLAPYHDRPADRLAILYVMRLQLHNITEEYISRANGFSPSQHILTGEYLPATPNFLRARPSQKFINHPPHAAYYVWPGFREHLLVWPDRYSSDNLLDHLRSTFRFVWPHEAQDLYVWDRFSGTYSFSADFARRVEDIRCWTVQTGFFTMYPELRSEIPVFNDRPSFIFPPCGANFVPSLLTPASGPMPELCSAEDAAHVTV</sequence>
<feature type="compositionally biased region" description="Low complexity" evidence="1">
    <location>
        <begin position="133"/>
        <end position="144"/>
    </location>
</feature>
<comment type="caution">
    <text evidence="2">The sequence shown here is derived from an EMBL/GenBank/DDBJ whole genome shotgun (WGS) entry which is preliminary data.</text>
</comment>
<feature type="compositionally biased region" description="Basic residues" evidence="1">
    <location>
        <begin position="26"/>
        <end position="37"/>
    </location>
</feature>
<evidence type="ECO:0000313" key="2">
    <source>
        <dbReference type="EMBL" id="OAX78118.1"/>
    </source>
</evidence>
<protein>
    <submittedName>
        <fullName evidence="2">Uncharacterized protein</fullName>
    </submittedName>
</protein>
<dbReference type="PANTHER" id="PTHR37012">
    <property type="entry name" value="B-ZIP TRANSCRIPTION FACTOR (EUROFUNG)-RELATED"/>
    <property type="match status" value="1"/>
</dbReference>
<keyword evidence="3" id="KW-1185">Reference proteome</keyword>